<dbReference type="EMBL" id="SIHJ01000001">
    <property type="protein sequence ID" value="TWT37636.1"/>
    <property type="molecule type" value="Genomic_DNA"/>
</dbReference>
<keyword evidence="2" id="KW-1185">Reference proteome</keyword>
<gene>
    <name evidence="1" type="ORF">KOR34_25920</name>
</gene>
<reference evidence="1 2" key="1">
    <citation type="submission" date="2019-02" db="EMBL/GenBank/DDBJ databases">
        <title>Deep-cultivation of Planctomycetes and their phenomic and genomic characterization uncovers novel biology.</title>
        <authorList>
            <person name="Wiegand S."/>
            <person name="Jogler M."/>
            <person name="Boedeker C."/>
            <person name="Pinto D."/>
            <person name="Vollmers J."/>
            <person name="Rivas-Marin E."/>
            <person name="Kohn T."/>
            <person name="Peeters S.H."/>
            <person name="Heuer A."/>
            <person name="Rast P."/>
            <person name="Oberbeckmann S."/>
            <person name="Bunk B."/>
            <person name="Jeske O."/>
            <person name="Meyerdierks A."/>
            <person name="Storesund J.E."/>
            <person name="Kallscheuer N."/>
            <person name="Luecker S."/>
            <person name="Lage O.M."/>
            <person name="Pohl T."/>
            <person name="Merkel B.J."/>
            <person name="Hornburger P."/>
            <person name="Mueller R.-W."/>
            <person name="Bruemmer F."/>
            <person name="Labrenz M."/>
            <person name="Spormann A.M."/>
            <person name="Op Den Camp H."/>
            <person name="Overmann J."/>
            <person name="Amann R."/>
            <person name="Jetten M.S.M."/>
            <person name="Mascher T."/>
            <person name="Medema M.H."/>
            <person name="Devos D.P."/>
            <person name="Kaster A.-K."/>
            <person name="Ovreas L."/>
            <person name="Rohde M."/>
            <person name="Galperin M.Y."/>
            <person name="Jogler C."/>
        </authorList>
    </citation>
    <scope>NUCLEOTIDE SEQUENCE [LARGE SCALE GENOMIC DNA]</scope>
    <source>
        <strain evidence="1 2">KOR34</strain>
    </source>
</reference>
<proteinExistence type="predicted"/>
<accession>A0A5C5VGE3</accession>
<organism evidence="1 2">
    <name type="scientific">Posidoniimonas corsicana</name>
    <dbReference type="NCBI Taxonomy" id="1938618"/>
    <lineage>
        <taxon>Bacteria</taxon>
        <taxon>Pseudomonadati</taxon>
        <taxon>Planctomycetota</taxon>
        <taxon>Planctomycetia</taxon>
        <taxon>Pirellulales</taxon>
        <taxon>Lacipirellulaceae</taxon>
        <taxon>Posidoniimonas</taxon>
    </lineage>
</organism>
<dbReference type="AlphaFoldDB" id="A0A5C5VGE3"/>
<evidence type="ECO:0000313" key="2">
    <source>
        <dbReference type="Proteomes" id="UP000316714"/>
    </source>
</evidence>
<dbReference type="Proteomes" id="UP000316714">
    <property type="component" value="Unassembled WGS sequence"/>
</dbReference>
<name>A0A5C5VGE3_9BACT</name>
<comment type="caution">
    <text evidence="1">The sequence shown here is derived from an EMBL/GenBank/DDBJ whole genome shotgun (WGS) entry which is preliminary data.</text>
</comment>
<sequence length="76" mass="8900">MANRDLSHRLARRAGVRSLRVWHSLWYRLEMLPHLMRREIDAIRSGLLQCIEGTQKRRRVAQVSLVRCRGGQPKGP</sequence>
<evidence type="ECO:0000313" key="1">
    <source>
        <dbReference type="EMBL" id="TWT37636.1"/>
    </source>
</evidence>
<protein>
    <submittedName>
        <fullName evidence="1">Uncharacterized protein</fullName>
    </submittedName>
</protein>